<evidence type="ECO:0000313" key="3">
    <source>
        <dbReference type="Proteomes" id="UP001595816"/>
    </source>
</evidence>
<feature type="region of interest" description="Disordered" evidence="1">
    <location>
        <begin position="1"/>
        <end position="21"/>
    </location>
</feature>
<name>A0ABV8LE65_9ACTN</name>
<proteinExistence type="predicted"/>
<gene>
    <name evidence="2" type="ORF">ACFOZ4_00200</name>
</gene>
<organism evidence="2 3">
    <name type="scientific">Hamadaea flava</name>
    <dbReference type="NCBI Taxonomy" id="1742688"/>
    <lineage>
        <taxon>Bacteria</taxon>
        <taxon>Bacillati</taxon>
        <taxon>Actinomycetota</taxon>
        <taxon>Actinomycetes</taxon>
        <taxon>Micromonosporales</taxon>
        <taxon>Micromonosporaceae</taxon>
        <taxon>Hamadaea</taxon>
    </lineage>
</organism>
<dbReference type="RefSeq" id="WP_253754056.1">
    <property type="nucleotide sequence ID" value="NZ_JAMZDZ010000001.1"/>
</dbReference>
<sequence length="194" mass="21077">MVQARRNESAPIPTGDVIPGDPPVPITVWHEAREPSGELVSFSLAHRLIINMTHRGQLIIDMTEGTQLARAVLMTGRHSTLHAPTALSTGAEHAALIVTGWPVTDVDARDFFDVADDRLLPGGCVVVVLPHADPAGYAEIVRAAHDVGLRYLQHIVVAHQLDSAGQSLQDDGRHLRIHTDLLLLTAEREQDRDG</sequence>
<dbReference type="EMBL" id="JBHSAY010000001">
    <property type="protein sequence ID" value="MFC4129034.1"/>
    <property type="molecule type" value="Genomic_DNA"/>
</dbReference>
<accession>A0ABV8LE65</accession>
<evidence type="ECO:0000256" key="1">
    <source>
        <dbReference type="SAM" id="MobiDB-lite"/>
    </source>
</evidence>
<keyword evidence="3" id="KW-1185">Reference proteome</keyword>
<comment type="caution">
    <text evidence="2">The sequence shown here is derived from an EMBL/GenBank/DDBJ whole genome shotgun (WGS) entry which is preliminary data.</text>
</comment>
<reference evidence="3" key="1">
    <citation type="journal article" date="2019" name="Int. J. Syst. Evol. Microbiol.">
        <title>The Global Catalogue of Microorganisms (GCM) 10K type strain sequencing project: providing services to taxonomists for standard genome sequencing and annotation.</title>
        <authorList>
            <consortium name="The Broad Institute Genomics Platform"/>
            <consortium name="The Broad Institute Genome Sequencing Center for Infectious Disease"/>
            <person name="Wu L."/>
            <person name="Ma J."/>
        </authorList>
    </citation>
    <scope>NUCLEOTIDE SEQUENCE [LARGE SCALE GENOMIC DNA]</scope>
    <source>
        <strain evidence="3">CGMCC 4.7289</strain>
    </source>
</reference>
<evidence type="ECO:0000313" key="2">
    <source>
        <dbReference type="EMBL" id="MFC4129034.1"/>
    </source>
</evidence>
<protein>
    <submittedName>
        <fullName evidence="2">Uncharacterized protein</fullName>
    </submittedName>
</protein>
<dbReference type="Proteomes" id="UP001595816">
    <property type="component" value="Unassembled WGS sequence"/>
</dbReference>